<name>W0AC87_9SPHN</name>
<dbReference type="PANTHER" id="PTHR42879">
    <property type="entry name" value="3-OXOACYL-(ACYL-CARRIER-PROTEIN) REDUCTASE"/>
    <property type="match status" value="1"/>
</dbReference>
<comment type="similarity">
    <text evidence="1">Belongs to the short-chain dehydrogenases/reductases (SDR) family.</text>
</comment>
<dbReference type="eggNOG" id="COG1028">
    <property type="taxonomic scope" value="Bacteria"/>
</dbReference>
<dbReference type="InterPro" id="IPR036291">
    <property type="entry name" value="NAD(P)-bd_dom_sf"/>
</dbReference>
<gene>
    <name evidence="3" type="ORF">NX02_07850</name>
</gene>
<feature type="domain" description="Ketoreductase" evidence="2">
    <location>
        <begin position="17"/>
        <end position="221"/>
    </location>
</feature>
<organism evidence="3 4">
    <name type="scientific">Sphingomonas sanxanigenens DSM 19645 = NX02</name>
    <dbReference type="NCBI Taxonomy" id="1123269"/>
    <lineage>
        <taxon>Bacteria</taxon>
        <taxon>Pseudomonadati</taxon>
        <taxon>Pseudomonadota</taxon>
        <taxon>Alphaproteobacteria</taxon>
        <taxon>Sphingomonadales</taxon>
        <taxon>Sphingomonadaceae</taxon>
        <taxon>Sphingomonas</taxon>
    </lineage>
</organism>
<dbReference type="InterPro" id="IPR002347">
    <property type="entry name" value="SDR_fam"/>
</dbReference>
<dbReference type="KEGG" id="ssan:NX02_07850"/>
<dbReference type="SUPFAM" id="SSF51735">
    <property type="entry name" value="NAD(P)-binding Rossmann-fold domains"/>
    <property type="match status" value="1"/>
</dbReference>
<dbReference type="InterPro" id="IPR050259">
    <property type="entry name" value="SDR"/>
</dbReference>
<accession>W0AC87</accession>
<dbReference type="PRINTS" id="PR00080">
    <property type="entry name" value="SDRFAMILY"/>
</dbReference>
<dbReference type="HOGENOM" id="CLU_010194_2_10_5"/>
<reference evidence="3 4" key="1">
    <citation type="submission" date="2013-07" db="EMBL/GenBank/DDBJ databases">
        <title>Completed genome of Sphingomonas sanxanigenens NX02.</title>
        <authorList>
            <person name="Ma T."/>
            <person name="Huang H."/>
            <person name="Wu M."/>
            <person name="Li X."/>
            <person name="Li G."/>
        </authorList>
    </citation>
    <scope>NUCLEOTIDE SEQUENCE [LARGE SCALE GENOMIC DNA]</scope>
    <source>
        <strain evidence="3 4">NX02</strain>
    </source>
</reference>
<dbReference type="STRING" id="1123269.NX02_07850"/>
<evidence type="ECO:0000313" key="3">
    <source>
        <dbReference type="EMBL" id="AHE53295.1"/>
    </source>
</evidence>
<evidence type="ECO:0000256" key="1">
    <source>
        <dbReference type="ARBA" id="ARBA00006484"/>
    </source>
</evidence>
<dbReference type="EMBL" id="CP006644">
    <property type="protein sequence ID" value="AHE53295.1"/>
    <property type="molecule type" value="Genomic_DNA"/>
</dbReference>
<dbReference type="Gene3D" id="3.40.50.720">
    <property type="entry name" value="NAD(P)-binding Rossmann-like Domain"/>
    <property type="match status" value="1"/>
</dbReference>
<dbReference type="AlphaFoldDB" id="W0AC87"/>
<sequence length="307" mass="31780">MASNSASPSDAPRLDGRVALVTGASRGIGRAIAQRLAAAGATVVVTARSVAAPAALLRFGAEHRVAGTLDETVALIAAAGGKAIALPADIEDRAQREALIERAAGAAGGLDILVNNAGFADYARVEDMTDDTFARTMLHYLEVPFALSRAAVPRLRAAGGGWIVNIGSVTALPPIRPYLDYARAGGDTVYAAVKAALNRFSQGLAAELVDANIAVNVVAPSTAIRTPGAAQLIPEGYPTEDVAYLAETVLAMCHLPAATRTGRIAYSMQWPHDHELTVRSLDARETLAPAEPPALSHPGIVALAEWA</sequence>
<dbReference type="Proteomes" id="UP000018851">
    <property type="component" value="Chromosome"/>
</dbReference>
<evidence type="ECO:0000313" key="4">
    <source>
        <dbReference type="Proteomes" id="UP000018851"/>
    </source>
</evidence>
<dbReference type="PRINTS" id="PR00081">
    <property type="entry name" value="GDHRDH"/>
</dbReference>
<evidence type="ECO:0000259" key="2">
    <source>
        <dbReference type="SMART" id="SM00822"/>
    </source>
</evidence>
<dbReference type="InterPro" id="IPR057326">
    <property type="entry name" value="KR_dom"/>
</dbReference>
<dbReference type="RefSeq" id="WP_025291558.1">
    <property type="nucleotide sequence ID" value="NZ_CP006644.1"/>
</dbReference>
<dbReference type="SMART" id="SM00822">
    <property type="entry name" value="PKS_KR"/>
    <property type="match status" value="1"/>
</dbReference>
<dbReference type="PANTHER" id="PTHR42879:SF2">
    <property type="entry name" value="3-OXOACYL-[ACYL-CARRIER-PROTEIN] REDUCTASE FABG"/>
    <property type="match status" value="1"/>
</dbReference>
<dbReference type="Pfam" id="PF13561">
    <property type="entry name" value="adh_short_C2"/>
    <property type="match status" value="1"/>
</dbReference>
<protein>
    <submittedName>
        <fullName evidence="3">Oxidoreductase</fullName>
    </submittedName>
</protein>
<keyword evidence="4" id="KW-1185">Reference proteome</keyword>
<dbReference type="OrthoDB" id="9810935at2"/>
<dbReference type="PATRIC" id="fig|1123269.5.peg.1531"/>
<proteinExistence type="inferred from homology"/>